<proteinExistence type="predicted"/>
<gene>
    <name evidence="1" type="ordered locus">Metho_0545</name>
</gene>
<organism evidence="1 2">
    <name type="scientific">Methanomethylovorans hollandica (strain DSM 15978 / NBRC 107637 / DMS1)</name>
    <dbReference type="NCBI Taxonomy" id="867904"/>
    <lineage>
        <taxon>Archaea</taxon>
        <taxon>Methanobacteriati</taxon>
        <taxon>Methanobacteriota</taxon>
        <taxon>Stenosarchaea group</taxon>
        <taxon>Methanomicrobia</taxon>
        <taxon>Methanosarcinales</taxon>
        <taxon>Methanosarcinaceae</taxon>
        <taxon>Methanomethylovorans</taxon>
    </lineage>
</organism>
<reference evidence="2" key="1">
    <citation type="submission" date="2012-02" db="EMBL/GenBank/DDBJ databases">
        <title>Complete sequence of chromosome of Methanomethylovorans hollandica DSM 15978.</title>
        <authorList>
            <person name="Lucas S."/>
            <person name="Copeland A."/>
            <person name="Lapidus A."/>
            <person name="Glavina del Rio T."/>
            <person name="Dalin E."/>
            <person name="Tice H."/>
            <person name="Bruce D."/>
            <person name="Goodwin L."/>
            <person name="Pitluck S."/>
            <person name="Peters L."/>
            <person name="Mikhailova N."/>
            <person name="Held B."/>
            <person name="Kyrpides N."/>
            <person name="Mavromatis K."/>
            <person name="Ivanova N."/>
            <person name="Brettin T."/>
            <person name="Detter J.C."/>
            <person name="Han C."/>
            <person name="Larimer F."/>
            <person name="Land M."/>
            <person name="Hauser L."/>
            <person name="Markowitz V."/>
            <person name="Cheng J.-F."/>
            <person name="Hugenholtz P."/>
            <person name="Woyke T."/>
            <person name="Wu D."/>
            <person name="Spring S."/>
            <person name="Schroeder M."/>
            <person name="Brambilla E."/>
            <person name="Klenk H.-P."/>
            <person name="Eisen J.A."/>
        </authorList>
    </citation>
    <scope>NUCLEOTIDE SEQUENCE [LARGE SCALE GENOMIC DNA]</scope>
    <source>
        <strain evidence="2">DSM 15978 / NBRC 107637 / DMS1</strain>
    </source>
</reference>
<dbReference type="InterPro" id="IPR014518">
    <property type="entry name" value="UCP022079"/>
</dbReference>
<dbReference type="HOGENOM" id="CLU_114819_0_0_2"/>
<keyword evidence="2" id="KW-1185">Reference proteome</keyword>
<dbReference type="EMBL" id="CP003362">
    <property type="protein sequence ID" value="AGB48810.1"/>
    <property type="molecule type" value="Genomic_DNA"/>
</dbReference>
<dbReference type="KEGG" id="mhz:Metho_0545"/>
<dbReference type="OrthoDB" id="145435at2157"/>
<dbReference type="STRING" id="867904.Metho_0545"/>
<dbReference type="Proteomes" id="UP000010866">
    <property type="component" value="Chromosome"/>
</dbReference>
<name>L0KVW9_METHD</name>
<accession>L0KVW9</accession>
<dbReference type="GeneID" id="14407651"/>
<evidence type="ECO:0000313" key="1">
    <source>
        <dbReference type="EMBL" id="AGB48810.1"/>
    </source>
</evidence>
<evidence type="ECO:0008006" key="3">
    <source>
        <dbReference type="Google" id="ProtNLM"/>
    </source>
</evidence>
<protein>
    <recommendedName>
        <fullName evidence="3">DUF2150 domain-containing protein</fullName>
    </recommendedName>
</protein>
<dbReference type="AlphaFoldDB" id="L0KVW9"/>
<sequence length="207" mass="23295">MSDTETEILSHDFYTRERWNNWINQVKESGFEFTESDEPQDKDSAVFINMEDDIILACLKVVAKFEKKLISTESAFHLISQIKDITLAEIEHISDDIDMMISSMQTSFIGTFAAFECYIGQDYNKKARIPTLLKQALEAEASDSIEISLDKVAEIGALIINGRKLPEDIMEDIPYGIVAEWMDGIDSIAAAKVGSDSYKNDEADDES</sequence>
<dbReference type="PIRSF" id="PIRSF022079">
    <property type="entry name" value="UCP022079"/>
    <property type="match status" value="1"/>
</dbReference>
<dbReference type="Pfam" id="PF09920">
    <property type="entry name" value="DUF2150"/>
    <property type="match status" value="1"/>
</dbReference>
<evidence type="ECO:0000313" key="2">
    <source>
        <dbReference type="Proteomes" id="UP000010866"/>
    </source>
</evidence>
<dbReference type="RefSeq" id="WP_015323979.1">
    <property type="nucleotide sequence ID" value="NC_019977.1"/>
</dbReference>